<dbReference type="RefSeq" id="WP_230868514.1">
    <property type="nucleotide sequence ID" value="NZ_CP046640.1"/>
</dbReference>
<dbReference type="InterPro" id="IPR008925">
    <property type="entry name" value="aa_tRNA-synth_I_cd-bd_sf"/>
</dbReference>
<feature type="binding site" evidence="7">
    <location>
        <position position="135"/>
    </location>
    <ligand>
        <name>Zn(2+)</name>
        <dbReference type="ChEBI" id="CHEBI:29105"/>
    </ligand>
</feature>
<keyword evidence="7" id="KW-0862">Zinc</keyword>
<keyword evidence="2 7" id="KW-0436">Ligase</keyword>
<comment type="subunit">
    <text evidence="7">Monomer.</text>
</comment>
<keyword evidence="6 7" id="KW-0030">Aminoacyl-tRNA synthetase</keyword>
<dbReference type="FunFam" id="3.40.50.620:FF:000045">
    <property type="entry name" value="Glutamate--tRNA ligase, mitochondrial"/>
    <property type="match status" value="1"/>
</dbReference>
<evidence type="ECO:0000256" key="5">
    <source>
        <dbReference type="ARBA" id="ARBA00022917"/>
    </source>
</evidence>
<dbReference type="EC" id="6.1.1.17" evidence="7"/>
<feature type="short sequence motif" description="'HIGH' region" evidence="7">
    <location>
        <begin position="11"/>
        <end position="21"/>
    </location>
</feature>
<comment type="similarity">
    <text evidence="1 7">Belongs to the class-I aminoacyl-tRNA synthetase family. Glutamate--tRNA ligase type 1 subfamily.</text>
</comment>
<keyword evidence="7" id="KW-0963">Cytoplasm</keyword>
<keyword evidence="11" id="KW-1185">Reference proteome</keyword>
<dbReference type="GO" id="GO:0000049">
    <property type="term" value="F:tRNA binding"/>
    <property type="evidence" value="ECO:0007669"/>
    <property type="project" value="InterPro"/>
</dbReference>
<dbReference type="PANTHER" id="PTHR43311">
    <property type="entry name" value="GLUTAMATE--TRNA LIGASE"/>
    <property type="match status" value="1"/>
</dbReference>
<comment type="cofactor">
    <cofactor evidence="7">
        <name>Zn(2+)</name>
        <dbReference type="ChEBI" id="CHEBI:29105"/>
    </cofactor>
    <text evidence="7">Binds 1 zinc ion per subunit.</text>
</comment>
<dbReference type="InterPro" id="IPR000924">
    <property type="entry name" value="Glu/Gln-tRNA-synth"/>
</dbReference>
<comment type="catalytic activity">
    <reaction evidence="7">
        <text>tRNA(Glu) + L-glutamate + ATP = L-glutamyl-tRNA(Glu) + AMP + diphosphate</text>
        <dbReference type="Rhea" id="RHEA:23540"/>
        <dbReference type="Rhea" id="RHEA-COMP:9663"/>
        <dbReference type="Rhea" id="RHEA-COMP:9680"/>
        <dbReference type="ChEBI" id="CHEBI:29985"/>
        <dbReference type="ChEBI" id="CHEBI:30616"/>
        <dbReference type="ChEBI" id="CHEBI:33019"/>
        <dbReference type="ChEBI" id="CHEBI:78442"/>
        <dbReference type="ChEBI" id="CHEBI:78520"/>
        <dbReference type="ChEBI" id="CHEBI:456215"/>
        <dbReference type="EC" id="6.1.1.17"/>
    </reaction>
</comment>
<dbReference type="NCBIfam" id="TIGR00464">
    <property type="entry name" value="gltX_bact"/>
    <property type="match status" value="1"/>
</dbReference>
<dbReference type="GO" id="GO:0006424">
    <property type="term" value="P:glutamyl-tRNA aminoacylation"/>
    <property type="evidence" value="ECO:0007669"/>
    <property type="project" value="UniProtKB-UniRule"/>
</dbReference>
<dbReference type="Gene3D" id="3.40.50.620">
    <property type="entry name" value="HUPs"/>
    <property type="match status" value="1"/>
</dbReference>
<feature type="short sequence motif" description="'KMSKS' region" evidence="7">
    <location>
        <begin position="252"/>
        <end position="256"/>
    </location>
</feature>
<dbReference type="PROSITE" id="PS00178">
    <property type="entry name" value="AA_TRNA_LIGASE_I"/>
    <property type="match status" value="1"/>
</dbReference>
<evidence type="ECO:0000256" key="2">
    <source>
        <dbReference type="ARBA" id="ARBA00022598"/>
    </source>
</evidence>
<evidence type="ECO:0000256" key="1">
    <source>
        <dbReference type="ARBA" id="ARBA00007894"/>
    </source>
</evidence>
<protein>
    <recommendedName>
        <fullName evidence="7">Glutamate--tRNA ligase</fullName>
        <ecNumber evidence="7">6.1.1.17</ecNumber>
    </recommendedName>
    <alternativeName>
        <fullName evidence="7">Glutamyl-tRNA synthetase</fullName>
        <shortName evidence="7">GluRS</shortName>
    </alternativeName>
</protein>
<proteinExistence type="inferred from homology"/>
<reference evidence="10" key="1">
    <citation type="submission" date="2019-12" db="EMBL/GenBank/DDBJ databases">
        <authorList>
            <person name="zhang j."/>
            <person name="sun C.M."/>
        </authorList>
    </citation>
    <scope>NUCLEOTIDE SEQUENCE</scope>
    <source>
        <strain evidence="10">NS-1</strain>
    </source>
</reference>
<evidence type="ECO:0000256" key="4">
    <source>
        <dbReference type="ARBA" id="ARBA00022840"/>
    </source>
</evidence>
<feature type="domain" description="Glutamyl/glutaminyl-tRNA synthetase class Ib catalytic" evidence="8">
    <location>
        <begin position="5"/>
        <end position="321"/>
    </location>
</feature>
<accession>A0A8A7K557</accession>
<dbReference type="KEGG" id="ifn:GM661_01975"/>
<feature type="binding site" evidence="7">
    <location>
        <position position="255"/>
    </location>
    <ligand>
        <name>ATP</name>
        <dbReference type="ChEBI" id="CHEBI:30616"/>
    </ligand>
</feature>
<keyword evidence="4 7" id="KW-0067">ATP-binding</keyword>
<dbReference type="GO" id="GO:0004818">
    <property type="term" value="F:glutamate-tRNA ligase activity"/>
    <property type="evidence" value="ECO:0007669"/>
    <property type="project" value="UniProtKB-UniRule"/>
</dbReference>
<evidence type="ECO:0000259" key="8">
    <source>
        <dbReference type="Pfam" id="PF00749"/>
    </source>
</evidence>
<gene>
    <name evidence="7" type="primary">gltX</name>
    <name evidence="10" type="ORF">GM661_01975</name>
</gene>
<dbReference type="InterPro" id="IPR049940">
    <property type="entry name" value="GluQ/Sye"/>
</dbReference>
<dbReference type="GO" id="GO:0005524">
    <property type="term" value="F:ATP binding"/>
    <property type="evidence" value="ECO:0007669"/>
    <property type="project" value="UniProtKB-UniRule"/>
</dbReference>
<dbReference type="SUPFAM" id="SSF48163">
    <property type="entry name" value="An anticodon-binding domain of class I aminoacyl-tRNA synthetases"/>
    <property type="match status" value="1"/>
</dbReference>
<dbReference type="PANTHER" id="PTHR43311:SF2">
    <property type="entry name" value="GLUTAMATE--TRNA LIGASE, MITOCHONDRIAL-RELATED"/>
    <property type="match status" value="1"/>
</dbReference>
<keyword evidence="5 7" id="KW-0648">Protein biosynthesis</keyword>
<dbReference type="InterPro" id="IPR004527">
    <property type="entry name" value="Glu-tRNA-ligase_bac/mito"/>
</dbReference>
<dbReference type="GO" id="GO:0005829">
    <property type="term" value="C:cytosol"/>
    <property type="evidence" value="ECO:0007669"/>
    <property type="project" value="TreeGrafter"/>
</dbReference>
<evidence type="ECO:0000313" key="10">
    <source>
        <dbReference type="EMBL" id="QTL96826.1"/>
    </source>
</evidence>
<dbReference type="Pfam" id="PF19269">
    <property type="entry name" value="Anticodon_2"/>
    <property type="match status" value="1"/>
</dbReference>
<sequence>MTDNIRVRFAPSPTGDLHIGGVRTALFNWLYARHNNGQFILRIEDTDSARSTEASTKQILKALEWVGLNWDEGPRIGGDRGPYFQSKRDDYYQKALEYLLENNRAYYCYCTPEEVEKLKKEAEKKGGQPLYPGGCRELSLNEKKKFKEEGRKPVVRLRTPDTGYTIVKDIVRGKVSFDNSLQEDLIIVKSDGKPTYNFACVVDDFQMGITHIIRAEEHLSNTPKQLMLYQALNYKVPEFAHVPMILAPDRSKLSKRHGATSVDEFKEEGYLPEALINYLLLLGWSPGNNEEIISLETAIKKFNLADVSRTPAVYDTKKLTWINGQYMNSLPLNKIIDRAIPFIKRADFYSDELFNNTAKKERLFKIIDVVREKSKTITELIDRMGYFYNEINSYDEKGFKKHFTKEDTIAILKNNIDCLKKVTPFNREKIEEIYRQRSEELGVQAARMIHTTRLALSGKTFGPGLFTLVELMGRDKSIKRLEKALAYVKK</sequence>
<dbReference type="InterPro" id="IPR020058">
    <property type="entry name" value="Glu/Gln-tRNA-synth_Ib_cat-dom"/>
</dbReference>
<dbReference type="HAMAP" id="MF_00022">
    <property type="entry name" value="Glu_tRNA_synth_type1"/>
    <property type="match status" value="1"/>
</dbReference>
<keyword evidence="3 7" id="KW-0547">Nucleotide-binding</keyword>
<keyword evidence="7" id="KW-0479">Metal-binding</keyword>
<dbReference type="InterPro" id="IPR020751">
    <property type="entry name" value="aa-tRNA-synth_I_codon-bd_sub2"/>
</dbReference>
<feature type="binding site" evidence="7">
    <location>
        <position position="137"/>
    </location>
    <ligand>
        <name>Zn(2+)</name>
        <dbReference type="ChEBI" id="CHEBI:29105"/>
    </ligand>
</feature>
<dbReference type="GO" id="GO:0008270">
    <property type="term" value="F:zinc ion binding"/>
    <property type="evidence" value="ECO:0007669"/>
    <property type="project" value="UniProtKB-UniRule"/>
</dbReference>
<dbReference type="InterPro" id="IPR014729">
    <property type="entry name" value="Rossmann-like_a/b/a_fold"/>
</dbReference>
<evidence type="ECO:0000256" key="3">
    <source>
        <dbReference type="ARBA" id="ARBA00022741"/>
    </source>
</evidence>
<evidence type="ECO:0000256" key="6">
    <source>
        <dbReference type="ARBA" id="ARBA00023146"/>
    </source>
</evidence>
<dbReference type="InterPro" id="IPR001412">
    <property type="entry name" value="aa-tRNA-synth_I_CS"/>
</dbReference>
<dbReference type="Pfam" id="PF00749">
    <property type="entry name" value="tRNA-synt_1c"/>
    <property type="match status" value="1"/>
</dbReference>
<dbReference type="InterPro" id="IPR045462">
    <property type="entry name" value="aa-tRNA-synth_I_cd-bd"/>
</dbReference>
<evidence type="ECO:0000313" key="11">
    <source>
        <dbReference type="Proteomes" id="UP000665020"/>
    </source>
</evidence>
<dbReference type="InterPro" id="IPR033910">
    <property type="entry name" value="GluRS_core"/>
</dbReference>
<name>A0A8A7K557_9FIRM</name>
<dbReference type="SUPFAM" id="SSF52374">
    <property type="entry name" value="Nucleotidylyl transferase"/>
    <property type="match status" value="1"/>
</dbReference>
<comment type="subcellular location">
    <subcellularLocation>
        <location evidence="7">Cytoplasm</location>
    </subcellularLocation>
</comment>
<dbReference type="CDD" id="cd00808">
    <property type="entry name" value="GluRS_core"/>
    <property type="match status" value="1"/>
</dbReference>
<feature type="binding site" evidence="7">
    <location>
        <position position="110"/>
    </location>
    <ligand>
        <name>Zn(2+)</name>
        <dbReference type="ChEBI" id="CHEBI:29105"/>
    </ligand>
</feature>
<dbReference type="PRINTS" id="PR00987">
    <property type="entry name" value="TRNASYNTHGLU"/>
</dbReference>
<dbReference type="Gene3D" id="1.10.10.350">
    <property type="match status" value="1"/>
</dbReference>
<organism evidence="10 11">
    <name type="scientific">Iocasia fonsfrigidae</name>
    <dbReference type="NCBI Taxonomy" id="2682810"/>
    <lineage>
        <taxon>Bacteria</taxon>
        <taxon>Bacillati</taxon>
        <taxon>Bacillota</taxon>
        <taxon>Clostridia</taxon>
        <taxon>Halanaerobiales</taxon>
        <taxon>Halanaerobiaceae</taxon>
        <taxon>Iocasia</taxon>
    </lineage>
</organism>
<dbReference type="EMBL" id="CP046640">
    <property type="protein sequence ID" value="QTL96826.1"/>
    <property type="molecule type" value="Genomic_DNA"/>
</dbReference>
<evidence type="ECO:0000259" key="9">
    <source>
        <dbReference type="Pfam" id="PF19269"/>
    </source>
</evidence>
<evidence type="ECO:0000256" key="7">
    <source>
        <dbReference type="HAMAP-Rule" id="MF_00022"/>
    </source>
</evidence>
<comment type="function">
    <text evidence="7">Catalyzes the attachment of glutamate to tRNA(Glu) in a two-step reaction: glutamate is first activated by ATP to form Glu-AMP and then transferred to the acceptor end of tRNA(Glu).</text>
</comment>
<dbReference type="AlphaFoldDB" id="A0A8A7K557"/>
<feature type="domain" description="Aminoacyl-tRNA synthetase class I anticodon-binding" evidence="9">
    <location>
        <begin position="336"/>
        <end position="485"/>
    </location>
</feature>
<feature type="binding site" evidence="7">
    <location>
        <position position="108"/>
    </location>
    <ligand>
        <name>Zn(2+)</name>
        <dbReference type="ChEBI" id="CHEBI:29105"/>
    </ligand>
</feature>
<dbReference type="Proteomes" id="UP000665020">
    <property type="component" value="Chromosome"/>
</dbReference>